<dbReference type="Proteomes" id="UP000177870">
    <property type="component" value="Chromosome"/>
</dbReference>
<proteinExistence type="predicted"/>
<evidence type="ECO:0000313" key="2">
    <source>
        <dbReference type="Proteomes" id="UP000177870"/>
    </source>
</evidence>
<dbReference type="RefSeq" id="WP_070393903.1">
    <property type="nucleotide sequence ID" value="NZ_CP017599.1"/>
</dbReference>
<dbReference type="AlphaFoldDB" id="A0A1D8TV48"/>
<reference evidence="2" key="1">
    <citation type="submission" date="2016-10" db="EMBL/GenBank/DDBJ databases">
        <title>Comparative genomics uncovers the prolific and rare metabolic potential of the cyanobacterial genus Moorea.</title>
        <authorList>
            <person name="Leao T."/>
            <person name="Castelao G."/>
            <person name="Korobeynikov A."/>
            <person name="Monroe E.A."/>
            <person name="Podell S."/>
            <person name="Glukhov E."/>
            <person name="Allen E."/>
            <person name="Gerwick W.H."/>
            <person name="Gerwick L."/>
        </authorList>
    </citation>
    <scope>NUCLEOTIDE SEQUENCE [LARGE SCALE GENOMIC DNA]</scope>
    <source>
        <strain evidence="2">PAL-8-15-08-1</strain>
    </source>
</reference>
<dbReference type="EMBL" id="CP017599">
    <property type="protein sequence ID" value="AOX01464.1"/>
    <property type="molecule type" value="Genomic_DNA"/>
</dbReference>
<organism evidence="1 2">
    <name type="scientific">Moorena producens PAL-8-15-08-1</name>
    <dbReference type="NCBI Taxonomy" id="1458985"/>
    <lineage>
        <taxon>Bacteria</taxon>
        <taxon>Bacillati</taxon>
        <taxon>Cyanobacteriota</taxon>
        <taxon>Cyanophyceae</taxon>
        <taxon>Coleofasciculales</taxon>
        <taxon>Coleofasciculaceae</taxon>
        <taxon>Moorena</taxon>
    </lineage>
</organism>
<gene>
    <name evidence="1" type="ORF">BJP34_20255</name>
</gene>
<name>A0A1D8TV48_9CYAN</name>
<evidence type="ECO:0000313" key="1">
    <source>
        <dbReference type="EMBL" id="AOX01464.1"/>
    </source>
</evidence>
<protein>
    <submittedName>
        <fullName evidence="1">Uncharacterized protein</fullName>
    </submittedName>
</protein>
<sequence length="132" mass="15048">MKPLFKDTLAWEQAQVLMQPAFIRIIDEIGRQLEPTNWKVTYKNVTTPIPGYELSLAHQDTTVAINLWDLCFQVCFRDYKPTQSELDTLAVDIDPMLIDQAGEVDWQCLDAKAKQLVEQVVAGLPLVDNNDK</sequence>
<dbReference type="OrthoDB" id="461689at2"/>
<accession>A0A1D8TV48</accession>
<dbReference type="STRING" id="1458985.BJP34_20255"/>
<dbReference type="KEGG" id="mpro:BJP34_20255"/>